<feature type="transmembrane region" description="Helical" evidence="7">
    <location>
        <begin position="48"/>
        <end position="66"/>
    </location>
</feature>
<name>A0A177WA91_BATDL</name>
<reference evidence="8 9" key="2">
    <citation type="submission" date="2016-05" db="EMBL/GenBank/DDBJ databases">
        <title>Lineage-specific infection strategies underlie the spectrum of fungal disease in amphibians.</title>
        <authorList>
            <person name="Cuomo C.A."/>
            <person name="Farrer R.A."/>
            <person name="James T."/>
            <person name="Longcore J."/>
            <person name="Birren B."/>
        </authorList>
    </citation>
    <scope>NUCLEOTIDE SEQUENCE [LARGE SCALE GENOMIC DNA]</scope>
    <source>
        <strain evidence="8 9">JEL423</strain>
    </source>
</reference>
<evidence type="ECO:0000313" key="9">
    <source>
        <dbReference type="Proteomes" id="UP000077115"/>
    </source>
</evidence>
<evidence type="ECO:0000256" key="6">
    <source>
        <dbReference type="ARBA" id="ARBA00023136"/>
    </source>
</evidence>
<evidence type="ECO:0000256" key="2">
    <source>
        <dbReference type="ARBA" id="ARBA00005262"/>
    </source>
</evidence>
<dbReference type="InterPro" id="IPR014047">
    <property type="entry name" value="Chr_Tranpt_l_chain"/>
</dbReference>
<dbReference type="GO" id="GO:0005886">
    <property type="term" value="C:plasma membrane"/>
    <property type="evidence" value="ECO:0007669"/>
    <property type="project" value="UniProtKB-SubCell"/>
</dbReference>
<keyword evidence="4 7" id="KW-0812">Transmembrane</keyword>
<evidence type="ECO:0000313" key="8">
    <source>
        <dbReference type="EMBL" id="OAJ36655.1"/>
    </source>
</evidence>
<feature type="transmembrane region" description="Helical" evidence="7">
    <location>
        <begin position="344"/>
        <end position="363"/>
    </location>
</feature>
<evidence type="ECO:0000256" key="7">
    <source>
        <dbReference type="SAM" id="Phobius"/>
    </source>
</evidence>
<dbReference type="GO" id="GO:0015109">
    <property type="term" value="F:chromate transmembrane transporter activity"/>
    <property type="evidence" value="ECO:0007669"/>
    <property type="project" value="InterPro"/>
</dbReference>
<dbReference type="EMBL" id="DS022300">
    <property type="protein sequence ID" value="OAJ36655.1"/>
    <property type="molecule type" value="Genomic_DNA"/>
</dbReference>
<feature type="transmembrane region" description="Helical" evidence="7">
    <location>
        <begin position="149"/>
        <end position="168"/>
    </location>
</feature>
<evidence type="ECO:0000256" key="1">
    <source>
        <dbReference type="ARBA" id="ARBA00004651"/>
    </source>
</evidence>
<keyword evidence="6 7" id="KW-0472">Membrane</keyword>
<gene>
    <name evidence="8" type="ORF">BDEG_20806</name>
</gene>
<keyword evidence="5 7" id="KW-1133">Transmembrane helix</keyword>
<feature type="transmembrane region" description="Helical" evidence="7">
    <location>
        <begin position="214"/>
        <end position="239"/>
    </location>
</feature>
<protein>
    <submittedName>
        <fullName evidence="8">Uncharacterized protein</fullName>
    </submittedName>
</protein>
<dbReference type="PANTHER" id="PTHR33567:SF3">
    <property type="entry name" value="CHROMATE ION TRANSPORTER (EUROFUNG)"/>
    <property type="match status" value="1"/>
</dbReference>
<dbReference type="InterPro" id="IPR003370">
    <property type="entry name" value="Chromate_transpt"/>
</dbReference>
<comment type="similarity">
    <text evidence="2">Belongs to the chromate ion transporter (CHR) (TC 2.A.51) family.</text>
</comment>
<organism evidence="8 9">
    <name type="scientific">Batrachochytrium dendrobatidis (strain JEL423)</name>
    <dbReference type="NCBI Taxonomy" id="403673"/>
    <lineage>
        <taxon>Eukaryota</taxon>
        <taxon>Fungi</taxon>
        <taxon>Fungi incertae sedis</taxon>
        <taxon>Chytridiomycota</taxon>
        <taxon>Chytridiomycota incertae sedis</taxon>
        <taxon>Chytridiomycetes</taxon>
        <taxon>Rhizophydiales</taxon>
        <taxon>Rhizophydiales incertae sedis</taxon>
        <taxon>Batrachochytrium</taxon>
    </lineage>
</organism>
<evidence type="ECO:0000256" key="3">
    <source>
        <dbReference type="ARBA" id="ARBA00022475"/>
    </source>
</evidence>
<feature type="transmembrane region" description="Helical" evidence="7">
    <location>
        <begin position="72"/>
        <end position="93"/>
    </location>
</feature>
<comment type="subcellular location">
    <subcellularLocation>
        <location evidence="1">Cell membrane</location>
        <topology evidence="1">Multi-pass membrane protein</topology>
    </subcellularLocation>
</comment>
<dbReference type="VEuPathDB" id="FungiDB:BDEG_20806"/>
<sequence length="366" mass="38880">MLIMMGFGIGVSQLGSSLPVWVLYLQNGLTAAAVGLVALAAYKLGIKLLVDPICSALGAFSAIMAINLYKEVWLFPVLMIVGGIVSWSEAMYLEYLDRKERQRITTYHAESDALGSGCNTINQNISVTTMPAENDDFTVQFSYTPKTGLIILGVWLLFLIVAIGLRALTTVRPLSVLGTLYFVGSIIFGGGPVVIPLLQNYVVTNSWLSDSEFLIGLAIINALPGPNFNIASYVGALALRGSIGSSISGAILANIGIFLPGLLLMTGIMPLWNRYRSFKSIQSIFKGVNAAAVGLVVAAVYLLGQKAYAPPASNGLGIVDSLVGHPVYLGIAVFSYTASGFLKLPTPLAIVVGGLVGMIDWLTHRM</sequence>
<dbReference type="AlphaFoldDB" id="A0A177WA91"/>
<feature type="transmembrane region" description="Helical" evidence="7">
    <location>
        <begin position="180"/>
        <end position="202"/>
    </location>
</feature>
<accession>A0A177WA91</accession>
<dbReference type="PIRSF" id="PIRSF004810">
    <property type="entry name" value="ChrA"/>
    <property type="match status" value="1"/>
</dbReference>
<feature type="transmembrane region" description="Helical" evidence="7">
    <location>
        <begin position="251"/>
        <end position="272"/>
    </location>
</feature>
<evidence type="ECO:0000256" key="4">
    <source>
        <dbReference type="ARBA" id="ARBA00022692"/>
    </source>
</evidence>
<reference evidence="8 9" key="1">
    <citation type="submission" date="2006-10" db="EMBL/GenBank/DDBJ databases">
        <title>The Genome Sequence of Batrachochytrium dendrobatidis JEL423.</title>
        <authorList>
            <consortium name="The Broad Institute Genome Sequencing Platform"/>
            <person name="Birren B."/>
            <person name="Lander E."/>
            <person name="Galagan J."/>
            <person name="Cuomo C."/>
            <person name="Devon K."/>
            <person name="Jaffe D."/>
            <person name="Butler J."/>
            <person name="Alvarez P."/>
            <person name="Gnerre S."/>
            <person name="Grabherr M."/>
            <person name="Kleber M."/>
            <person name="Mauceli E."/>
            <person name="Brockman W."/>
            <person name="Young S."/>
            <person name="LaButti K."/>
            <person name="Sykes S."/>
            <person name="DeCaprio D."/>
            <person name="Crawford M."/>
            <person name="Koehrsen M."/>
            <person name="Engels R."/>
            <person name="Montgomery P."/>
            <person name="Pearson M."/>
            <person name="Howarth C."/>
            <person name="Larson L."/>
            <person name="White J."/>
            <person name="O'Leary S."/>
            <person name="Kodira C."/>
            <person name="Zeng Q."/>
            <person name="Yandava C."/>
            <person name="Alvarado L."/>
            <person name="Longcore J."/>
            <person name="James T."/>
        </authorList>
    </citation>
    <scope>NUCLEOTIDE SEQUENCE [LARGE SCALE GENOMIC DNA]</scope>
    <source>
        <strain evidence="8 9">JEL423</strain>
    </source>
</reference>
<proteinExistence type="inferred from homology"/>
<keyword evidence="3" id="KW-1003">Cell membrane</keyword>
<dbReference type="Pfam" id="PF02417">
    <property type="entry name" value="Chromate_transp"/>
    <property type="match status" value="1"/>
</dbReference>
<feature type="transmembrane region" description="Helical" evidence="7">
    <location>
        <begin position="284"/>
        <end position="304"/>
    </location>
</feature>
<dbReference type="Proteomes" id="UP000077115">
    <property type="component" value="Unassembled WGS sequence"/>
</dbReference>
<evidence type="ECO:0000256" key="5">
    <source>
        <dbReference type="ARBA" id="ARBA00022989"/>
    </source>
</evidence>
<dbReference type="PANTHER" id="PTHR33567">
    <property type="entry name" value="CHROMATE ION TRANSPORTER (EUROFUNG)"/>
    <property type="match status" value="1"/>
</dbReference>
<feature type="transmembrane region" description="Helical" evidence="7">
    <location>
        <begin position="20"/>
        <end position="41"/>
    </location>
</feature>